<dbReference type="RefSeq" id="WP_308731786.1">
    <property type="nucleotide sequence ID" value="NZ_JAJEQN010000019.1"/>
</dbReference>
<dbReference type="SMART" id="SM01092">
    <property type="entry name" value="CO_deh_flav_C"/>
    <property type="match status" value="1"/>
</dbReference>
<dbReference type="PROSITE" id="PS51387">
    <property type="entry name" value="FAD_PCMH"/>
    <property type="match status" value="1"/>
</dbReference>
<name>A0AAE3E3V8_9FIRM</name>
<reference evidence="4 5" key="1">
    <citation type="submission" date="2021-10" db="EMBL/GenBank/DDBJ databases">
        <title>Anaerobic single-cell dispensing facilitates the cultivation of human gut bacteria.</title>
        <authorList>
            <person name="Afrizal A."/>
        </authorList>
    </citation>
    <scope>NUCLEOTIDE SEQUENCE [LARGE SCALE GENOMIC DNA]</scope>
    <source>
        <strain evidence="4 5">CLA-AA-H224</strain>
    </source>
</reference>
<dbReference type="Gene3D" id="3.30.465.10">
    <property type="match status" value="1"/>
</dbReference>
<gene>
    <name evidence="4" type="ORF">LKD48_08670</name>
</gene>
<dbReference type="InterPro" id="IPR016166">
    <property type="entry name" value="FAD-bd_PCMH"/>
</dbReference>
<feature type="domain" description="FAD-binding PCMH-type" evidence="3">
    <location>
        <begin position="1"/>
        <end position="162"/>
    </location>
</feature>
<evidence type="ECO:0000313" key="4">
    <source>
        <dbReference type="EMBL" id="MCC2221703.1"/>
    </source>
</evidence>
<evidence type="ECO:0000259" key="3">
    <source>
        <dbReference type="PROSITE" id="PS51387"/>
    </source>
</evidence>
<evidence type="ECO:0000256" key="1">
    <source>
        <dbReference type="ARBA" id="ARBA00022630"/>
    </source>
</evidence>
<dbReference type="Proteomes" id="UP001198200">
    <property type="component" value="Unassembled WGS sequence"/>
</dbReference>
<keyword evidence="5" id="KW-1185">Reference proteome</keyword>
<dbReference type="InterPro" id="IPR002346">
    <property type="entry name" value="Mopterin_DH_FAD-bd"/>
</dbReference>
<dbReference type="GO" id="GO:0071949">
    <property type="term" value="F:FAD binding"/>
    <property type="evidence" value="ECO:0007669"/>
    <property type="project" value="InterPro"/>
</dbReference>
<dbReference type="AlphaFoldDB" id="A0AAE3E3V8"/>
<dbReference type="SUPFAM" id="SSF55447">
    <property type="entry name" value="CO dehydrogenase flavoprotein C-terminal domain-like"/>
    <property type="match status" value="1"/>
</dbReference>
<dbReference type="EMBL" id="JAJEQN010000019">
    <property type="protein sequence ID" value="MCC2221703.1"/>
    <property type="molecule type" value="Genomic_DNA"/>
</dbReference>
<keyword evidence="1" id="KW-0285">Flavoprotein</keyword>
<organism evidence="4 5">
    <name type="scientific">Anthropogastromicrobium aceti</name>
    <dbReference type="NCBI Taxonomy" id="2981768"/>
    <lineage>
        <taxon>Bacteria</taxon>
        <taxon>Bacillati</taxon>
        <taxon>Bacillota</taxon>
        <taxon>Clostridia</taxon>
        <taxon>Lachnospirales</taxon>
        <taxon>Lachnospiraceae</taxon>
        <taxon>Anthropogastromicrobium</taxon>
    </lineage>
</organism>
<evidence type="ECO:0000313" key="5">
    <source>
        <dbReference type="Proteomes" id="UP001198200"/>
    </source>
</evidence>
<dbReference type="InterPro" id="IPR036683">
    <property type="entry name" value="CO_DH_flav_C_dom_sf"/>
</dbReference>
<evidence type="ECO:0000256" key="2">
    <source>
        <dbReference type="ARBA" id="ARBA00023002"/>
    </source>
</evidence>
<comment type="caution">
    <text evidence="4">The sequence shown here is derived from an EMBL/GenBank/DDBJ whole genome shotgun (WGS) entry which is preliminary data.</text>
</comment>
<proteinExistence type="predicted"/>
<dbReference type="InterPro" id="IPR016169">
    <property type="entry name" value="FAD-bd_PCMH_sub2"/>
</dbReference>
<dbReference type="GO" id="GO:0016491">
    <property type="term" value="F:oxidoreductase activity"/>
    <property type="evidence" value="ECO:0007669"/>
    <property type="project" value="UniProtKB-KW"/>
</dbReference>
<dbReference type="InterPro" id="IPR051312">
    <property type="entry name" value="Diverse_Substr_Oxidored"/>
</dbReference>
<dbReference type="InterPro" id="IPR005107">
    <property type="entry name" value="CO_DH_flav_C"/>
</dbReference>
<protein>
    <submittedName>
        <fullName evidence="4">FAD binding domain-containing protein</fullName>
    </submittedName>
</protein>
<accession>A0AAE3E3V8</accession>
<dbReference type="InterPro" id="IPR036318">
    <property type="entry name" value="FAD-bd_PCMH-like_sf"/>
</dbReference>
<dbReference type="Gene3D" id="3.30.390.50">
    <property type="entry name" value="CO dehydrogenase flavoprotein, C-terminal domain"/>
    <property type="match status" value="1"/>
</dbReference>
<sequence>MVTIQKYVKAQSLEEAWKLNQGKKNRILGGMLWMRLGNGTISTAIDLCDLGLDTIEETDEEFSIGARVTLRELEQHVGLNTYTHDAVKNAVKDIVGVQFRNMATIGGSIWGRFGFSDVLTVFLAMDSYVELYKGGIVSMADFVSMKMDNDILIRVIVKKRACQIAYMAVRNQSTDFPVLTCCVSKLDGTYRAVIGARPKRAKLVSDENGIMANGVTKEVAAAFASYVAEQVPTDSNLRGSSTYRTHLIHVLTERCVAQLYNQQ</sequence>
<dbReference type="PANTHER" id="PTHR42659:SF9">
    <property type="entry name" value="XANTHINE DEHYDROGENASE FAD-BINDING SUBUNIT XDHB-RELATED"/>
    <property type="match status" value="1"/>
</dbReference>
<dbReference type="SUPFAM" id="SSF56176">
    <property type="entry name" value="FAD-binding/transporter-associated domain-like"/>
    <property type="match status" value="1"/>
</dbReference>
<keyword evidence="2" id="KW-0560">Oxidoreductase</keyword>
<dbReference type="PANTHER" id="PTHR42659">
    <property type="entry name" value="XANTHINE DEHYDROGENASE SUBUNIT C-RELATED"/>
    <property type="match status" value="1"/>
</dbReference>
<dbReference type="Pfam" id="PF00941">
    <property type="entry name" value="FAD_binding_5"/>
    <property type="match status" value="1"/>
</dbReference>